<sequence>MEHTVSDANRRPDESARMEPGGSGDMERRQPVPGPELVLARRHAGALARPARRVDFTVHPIAVAPREAAEGGRRA</sequence>
<reference evidence="2 3" key="1">
    <citation type="submission" date="2020-04" db="EMBL/GenBank/DDBJ databases">
        <authorList>
            <person name="Hitch T.C.A."/>
            <person name="Wylensek D."/>
            <person name="Clavel T."/>
        </authorList>
    </citation>
    <scope>NUCLEOTIDE SEQUENCE [LARGE SCALE GENOMIC DNA]</scope>
    <source>
        <strain evidence="2 3">BSM-130-P53-3C</strain>
    </source>
</reference>
<dbReference type="AlphaFoldDB" id="A0A7X9NQA1"/>
<dbReference type="Proteomes" id="UP000588369">
    <property type="component" value="Unassembled WGS sequence"/>
</dbReference>
<comment type="caution">
    <text evidence="2">The sequence shown here is derived from an EMBL/GenBank/DDBJ whole genome shotgun (WGS) entry which is preliminary data.</text>
</comment>
<dbReference type="EMBL" id="JABAGI010000003">
    <property type="protein sequence ID" value="NME61839.1"/>
    <property type="molecule type" value="Genomic_DNA"/>
</dbReference>
<gene>
    <name evidence="2" type="ORF">HF844_03345</name>
</gene>
<organism evidence="2 3">
    <name type="scientific">Bifidobacterium thermophilum</name>
    <dbReference type="NCBI Taxonomy" id="33905"/>
    <lineage>
        <taxon>Bacteria</taxon>
        <taxon>Bacillati</taxon>
        <taxon>Actinomycetota</taxon>
        <taxon>Actinomycetes</taxon>
        <taxon>Bifidobacteriales</taxon>
        <taxon>Bifidobacteriaceae</taxon>
        <taxon>Bifidobacterium</taxon>
    </lineage>
</organism>
<dbReference type="RefSeq" id="WP_168983940.1">
    <property type="nucleotide sequence ID" value="NZ_JABAGI010000003.1"/>
</dbReference>
<evidence type="ECO:0000313" key="2">
    <source>
        <dbReference type="EMBL" id="NME61839.1"/>
    </source>
</evidence>
<evidence type="ECO:0000256" key="1">
    <source>
        <dbReference type="SAM" id="MobiDB-lite"/>
    </source>
</evidence>
<name>A0A7X9NQA1_9BIFI</name>
<accession>A0A7X9NQA1</accession>
<protein>
    <submittedName>
        <fullName evidence="2">Uncharacterized protein</fullName>
    </submittedName>
</protein>
<feature type="compositionally biased region" description="Basic and acidic residues" evidence="1">
    <location>
        <begin position="1"/>
        <end position="17"/>
    </location>
</feature>
<evidence type="ECO:0000313" key="3">
    <source>
        <dbReference type="Proteomes" id="UP000588369"/>
    </source>
</evidence>
<proteinExistence type="predicted"/>
<feature type="region of interest" description="Disordered" evidence="1">
    <location>
        <begin position="1"/>
        <end position="34"/>
    </location>
</feature>